<dbReference type="AlphaFoldDB" id="A0A544STQ6"/>
<evidence type="ECO:0000313" key="3">
    <source>
        <dbReference type="Proteomes" id="UP000318937"/>
    </source>
</evidence>
<dbReference type="SUPFAM" id="SSF52096">
    <property type="entry name" value="ClpP/crotonase"/>
    <property type="match status" value="1"/>
</dbReference>
<keyword evidence="3" id="KW-1185">Reference proteome</keyword>
<dbReference type="GO" id="GO:0003824">
    <property type="term" value="F:catalytic activity"/>
    <property type="evidence" value="ECO:0007669"/>
    <property type="project" value="UniProtKB-ARBA"/>
</dbReference>
<organism evidence="2 3">
    <name type="scientific">Psychrobacillus soli</name>
    <dbReference type="NCBI Taxonomy" id="1543965"/>
    <lineage>
        <taxon>Bacteria</taxon>
        <taxon>Bacillati</taxon>
        <taxon>Bacillota</taxon>
        <taxon>Bacilli</taxon>
        <taxon>Bacillales</taxon>
        <taxon>Bacillaceae</taxon>
        <taxon>Psychrobacillus</taxon>
    </lineage>
</organism>
<dbReference type="Gene3D" id="1.10.12.10">
    <property type="entry name" value="Lyase 2-enoyl-coa Hydratase, Chain A, domain 2"/>
    <property type="match status" value="1"/>
</dbReference>
<dbReference type="InterPro" id="IPR029045">
    <property type="entry name" value="ClpP/crotonase-like_dom_sf"/>
</dbReference>
<protein>
    <submittedName>
        <fullName evidence="2">Enoyl-CoA hydratase</fullName>
    </submittedName>
</protein>
<dbReference type="PANTHER" id="PTHR43802:SF1">
    <property type="entry name" value="IP11341P-RELATED"/>
    <property type="match status" value="1"/>
</dbReference>
<reference evidence="2 3" key="1">
    <citation type="submission" date="2019-05" db="EMBL/GenBank/DDBJ databases">
        <title>Psychrobacillus vulpis sp. nov., a new species isolated from feces of a red fox that inhabits in The Tablas de Daimiel Natural Park, Albacete, Spain.</title>
        <authorList>
            <person name="Rodriguez M."/>
            <person name="Reina J.C."/>
            <person name="Bejar V."/>
            <person name="Llamas I."/>
        </authorList>
    </citation>
    <scope>NUCLEOTIDE SEQUENCE [LARGE SCALE GENOMIC DNA]</scope>
    <source>
        <strain evidence="2 3">NHI-2</strain>
    </source>
</reference>
<dbReference type="CDD" id="cd06558">
    <property type="entry name" value="crotonase-like"/>
    <property type="match status" value="1"/>
</dbReference>
<dbReference type="InterPro" id="IPR001753">
    <property type="entry name" value="Enoyl-CoA_hydra/iso"/>
</dbReference>
<dbReference type="Proteomes" id="UP000318937">
    <property type="component" value="Unassembled WGS sequence"/>
</dbReference>
<sequence>MEKKSTILTEFYDGVYVIILNRPKQKNAFNRSMVDQWVEALEHAKSNEDIKVILITGNGNSFCSGGDMNDMKMVSSPAETKDYLWQNVHRVALTIHDIDKPIICAINGIAVGAGLDMALMADIRIMADTAKVSEGYINVGLIPGDGGAYYLPRIVGYSKALELLWSGDFISANEAKEIGLVNMVYPSEAFFEKSLEYAKSLANKPQVAVRLIKRTVKQSIKSNLSSSLDLVSSHFAIVKSTEDHQEAVNAFLEKRKPVFTGK</sequence>
<name>A0A544STQ6_9BACI</name>
<dbReference type="InterPro" id="IPR014748">
    <property type="entry name" value="Enoyl-CoA_hydra_C"/>
</dbReference>
<evidence type="ECO:0000313" key="2">
    <source>
        <dbReference type="EMBL" id="TQR08579.1"/>
    </source>
</evidence>
<accession>A0A544STQ6</accession>
<dbReference type="EMBL" id="VDGG01000044">
    <property type="protein sequence ID" value="TQR08579.1"/>
    <property type="molecule type" value="Genomic_DNA"/>
</dbReference>
<dbReference type="Pfam" id="PF00378">
    <property type="entry name" value="ECH_1"/>
    <property type="match status" value="1"/>
</dbReference>
<dbReference type="RefSeq" id="WP_142608529.1">
    <property type="nucleotide sequence ID" value="NZ_VDGG01000044.1"/>
</dbReference>
<dbReference type="Gene3D" id="3.90.226.10">
    <property type="entry name" value="2-enoyl-CoA Hydratase, Chain A, domain 1"/>
    <property type="match status" value="1"/>
</dbReference>
<comment type="caution">
    <text evidence="2">The sequence shown here is derived from an EMBL/GenBank/DDBJ whole genome shotgun (WGS) entry which is preliminary data.</text>
</comment>
<gene>
    <name evidence="2" type="ORF">FG383_16685</name>
</gene>
<dbReference type="PANTHER" id="PTHR43802">
    <property type="entry name" value="ENOYL-COA HYDRATASE"/>
    <property type="match status" value="1"/>
</dbReference>
<dbReference type="OrthoDB" id="9775794at2"/>
<comment type="similarity">
    <text evidence="1">Belongs to the enoyl-CoA hydratase/isomerase family.</text>
</comment>
<proteinExistence type="inferred from homology"/>
<evidence type="ECO:0000256" key="1">
    <source>
        <dbReference type="ARBA" id="ARBA00005254"/>
    </source>
</evidence>